<dbReference type="AlphaFoldDB" id="A0A1I0ZRQ4"/>
<dbReference type="PANTHER" id="PTHR33987:SF1">
    <property type="entry name" value="CALCINEURIN-LIKE METALLO-PHOSPHOESTERASE SUPERFAMILY PROTEIN"/>
    <property type="match status" value="1"/>
</dbReference>
<organism evidence="3 4">
    <name type="scientific">Algoriphagus aquimarinus</name>
    <dbReference type="NCBI Taxonomy" id="237018"/>
    <lineage>
        <taxon>Bacteria</taxon>
        <taxon>Pseudomonadati</taxon>
        <taxon>Bacteroidota</taxon>
        <taxon>Cytophagia</taxon>
        <taxon>Cytophagales</taxon>
        <taxon>Cyclobacteriaceae</taxon>
        <taxon>Algoriphagus</taxon>
    </lineage>
</organism>
<dbReference type="STRING" id="237018.SAMN04489723_106259"/>
<dbReference type="InterPro" id="IPR018946">
    <property type="entry name" value="PhoD-like_MPP"/>
</dbReference>
<name>A0A1I0ZRQ4_9BACT</name>
<sequence>MRFKKVSSLVTLIVSLFSTATFAQRTDSIPVRHDVTLPQAHKGTLEIDSLLLDSYVRLPENIRKFYLEARSVFEENEVDFTDERIVAVAVKNGIPLISGPMLGDLKENSVTIWFRPASINLIEIEIADLAGKETKLYIFNPSVAGQAERIVLGNLSSATKYSYSVKVQGSEVAEGTFQTTSKTEETSELRLAFASDFHKIGLHNPNLMDAILERNPIAMLLLGDLAVDDRDTKLSMHRADYLLRDVSQPWKKLSANVPLYAAWDDHDYLNNDLSGLPEGVSNEDREALRKLWSENWNNPENDAAGIYFNTQIGAVEVIMLDTRSFRENDRRGEYNSYLGAAQLKWLKDVLAKSSAPYKLITSGTMWSDYISEGKDSWGTWDTLAREEIYQLIETENIPGVLLLSGDRHGARSFTIPRNPGFEFYEFGPASLGGVPGPEAIAKDSSKQLFGYLGLGLKAFGEFTFTIEGSSPQVTFRLIDEYGSIMEEHVLSYDQLIPQNK</sequence>
<dbReference type="InterPro" id="IPR029052">
    <property type="entry name" value="Metallo-depent_PP-like"/>
</dbReference>
<reference evidence="3 4" key="1">
    <citation type="submission" date="2016-10" db="EMBL/GenBank/DDBJ databases">
        <authorList>
            <person name="de Groot N.N."/>
        </authorList>
    </citation>
    <scope>NUCLEOTIDE SEQUENCE [LARGE SCALE GENOMIC DNA]</scope>
    <source>
        <strain evidence="3 4">DSM 23399</strain>
    </source>
</reference>
<evidence type="ECO:0000256" key="1">
    <source>
        <dbReference type="SAM" id="SignalP"/>
    </source>
</evidence>
<evidence type="ECO:0000313" key="4">
    <source>
        <dbReference type="Proteomes" id="UP000198790"/>
    </source>
</evidence>
<dbReference type="RefSeq" id="WP_092897071.1">
    <property type="nucleotide sequence ID" value="NZ_FOKK01000006.1"/>
</dbReference>
<feature type="signal peptide" evidence="1">
    <location>
        <begin position="1"/>
        <end position="23"/>
    </location>
</feature>
<dbReference type="Gene3D" id="3.60.21.70">
    <property type="entry name" value="PhoD-like phosphatase"/>
    <property type="match status" value="1"/>
</dbReference>
<dbReference type="OrthoDB" id="9763616at2"/>
<evidence type="ECO:0000313" key="3">
    <source>
        <dbReference type="EMBL" id="SFB28181.1"/>
    </source>
</evidence>
<accession>A0A1I0ZRQ4</accession>
<protein>
    <submittedName>
        <fullName evidence="3">Alkaline phosphatase D</fullName>
    </submittedName>
</protein>
<gene>
    <name evidence="3" type="ORF">SAMN04489723_106259</name>
</gene>
<dbReference type="Pfam" id="PF09423">
    <property type="entry name" value="PhoD"/>
    <property type="match status" value="1"/>
</dbReference>
<evidence type="ECO:0000259" key="2">
    <source>
        <dbReference type="Pfam" id="PF09423"/>
    </source>
</evidence>
<dbReference type="PANTHER" id="PTHR33987">
    <property type="entry name" value="CALCINEURIN-LIKE METALLO-PHOSPHOESTERASE SUPERFAMILY PROTEIN"/>
    <property type="match status" value="1"/>
</dbReference>
<dbReference type="SUPFAM" id="SSF56300">
    <property type="entry name" value="Metallo-dependent phosphatases"/>
    <property type="match status" value="1"/>
</dbReference>
<dbReference type="CDD" id="cd07389">
    <property type="entry name" value="MPP_PhoD"/>
    <property type="match status" value="1"/>
</dbReference>
<feature type="chain" id="PRO_5011440862" evidence="1">
    <location>
        <begin position="24"/>
        <end position="500"/>
    </location>
</feature>
<keyword evidence="1" id="KW-0732">Signal</keyword>
<dbReference type="Proteomes" id="UP000198790">
    <property type="component" value="Unassembled WGS sequence"/>
</dbReference>
<proteinExistence type="predicted"/>
<keyword evidence="4" id="KW-1185">Reference proteome</keyword>
<feature type="domain" description="PhoD-like phosphatase metallophosphatase" evidence="2">
    <location>
        <begin position="232"/>
        <end position="417"/>
    </location>
</feature>
<dbReference type="EMBL" id="FOKK01000006">
    <property type="protein sequence ID" value="SFB28181.1"/>
    <property type="molecule type" value="Genomic_DNA"/>
</dbReference>
<dbReference type="InterPro" id="IPR038607">
    <property type="entry name" value="PhoD-like_sf"/>
</dbReference>